<evidence type="ECO:0000256" key="5">
    <source>
        <dbReference type="ARBA" id="ARBA00023136"/>
    </source>
</evidence>
<evidence type="ECO:0000313" key="8">
    <source>
        <dbReference type="EMBL" id="RVX21157.1"/>
    </source>
</evidence>
<organism evidence="8 9">
    <name type="scientific">Vitis vinifera</name>
    <name type="common">Grape</name>
    <dbReference type="NCBI Taxonomy" id="29760"/>
    <lineage>
        <taxon>Eukaryota</taxon>
        <taxon>Viridiplantae</taxon>
        <taxon>Streptophyta</taxon>
        <taxon>Embryophyta</taxon>
        <taxon>Tracheophyta</taxon>
        <taxon>Spermatophyta</taxon>
        <taxon>Magnoliopsida</taxon>
        <taxon>eudicotyledons</taxon>
        <taxon>Gunneridae</taxon>
        <taxon>Pentapetalae</taxon>
        <taxon>rosids</taxon>
        <taxon>Vitales</taxon>
        <taxon>Vitaceae</taxon>
        <taxon>Viteae</taxon>
        <taxon>Vitis</taxon>
    </lineage>
</organism>
<dbReference type="OrthoDB" id="378564at2759"/>
<dbReference type="InterPro" id="IPR008429">
    <property type="entry name" value="CLPTM1"/>
</dbReference>
<evidence type="ECO:0000256" key="2">
    <source>
        <dbReference type="ARBA" id="ARBA00009310"/>
    </source>
</evidence>
<comment type="subcellular location">
    <subcellularLocation>
        <location evidence="1">Membrane</location>
        <topology evidence="1">Multi-pass membrane protein</topology>
    </subcellularLocation>
</comment>
<reference evidence="8 9" key="1">
    <citation type="journal article" date="2018" name="PLoS Genet.">
        <title>Population sequencing reveals clonal diversity and ancestral inbreeding in the grapevine cultivar Chardonnay.</title>
        <authorList>
            <person name="Roach M.J."/>
            <person name="Johnson D.L."/>
            <person name="Bohlmann J."/>
            <person name="van Vuuren H.J."/>
            <person name="Jones S.J."/>
            <person name="Pretorius I.S."/>
            <person name="Schmidt S.A."/>
            <person name="Borneman A.R."/>
        </authorList>
    </citation>
    <scope>NUCLEOTIDE SEQUENCE [LARGE SCALE GENOMIC DNA]</scope>
    <source>
        <strain evidence="9">cv. Chardonnay</strain>
        <tissue evidence="8">Leaf</tissue>
    </source>
</reference>
<evidence type="ECO:0000256" key="7">
    <source>
        <dbReference type="SAM" id="Phobius"/>
    </source>
</evidence>
<dbReference type="GO" id="GO:0016020">
    <property type="term" value="C:membrane"/>
    <property type="evidence" value="ECO:0007669"/>
    <property type="project" value="UniProtKB-SubCell"/>
</dbReference>
<evidence type="ECO:0000256" key="3">
    <source>
        <dbReference type="ARBA" id="ARBA00022692"/>
    </source>
</evidence>
<evidence type="ECO:0000256" key="1">
    <source>
        <dbReference type="ARBA" id="ARBA00004141"/>
    </source>
</evidence>
<dbReference type="PANTHER" id="PTHR21347">
    <property type="entry name" value="CLEFT LIP AND PALATE ASSOCIATED TRANSMEMBRANE PROTEIN-RELATED"/>
    <property type="match status" value="1"/>
</dbReference>
<gene>
    <name evidence="8" type="primary">CLPTM1</name>
    <name evidence="8" type="ORF">CK203_002296</name>
</gene>
<feature type="transmembrane region" description="Helical" evidence="7">
    <location>
        <begin position="84"/>
        <end position="105"/>
    </location>
</feature>
<keyword evidence="4 7" id="KW-1133">Transmembrane helix</keyword>
<dbReference type="EMBL" id="QGNW01000005">
    <property type="protein sequence ID" value="RVX21157.1"/>
    <property type="molecule type" value="Genomic_DNA"/>
</dbReference>
<evidence type="ECO:0000313" key="9">
    <source>
        <dbReference type="Proteomes" id="UP000288805"/>
    </source>
</evidence>
<dbReference type="PANTHER" id="PTHR21347:SF0">
    <property type="entry name" value="LIPID SCRAMBLASE CLPTM1L"/>
    <property type="match status" value="1"/>
</dbReference>
<feature type="region of interest" description="Disordered" evidence="6">
    <location>
        <begin position="203"/>
        <end position="226"/>
    </location>
</feature>
<name>A0A438KIZ7_VITVI</name>
<feature type="compositionally biased region" description="Basic and acidic residues" evidence="6">
    <location>
        <begin position="217"/>
        <end position="226"/>
    </location>
</feature>
<dbReference type="Proteomes" id="UP000288805">
    <property type="component" value="Unassembled WGS sequence"/>
</dbReference>
<comment type="similarity">
    <text evidence="2">Belongs to the CLPTM1 family.</text>
</comment>
<sequence>MVAHVAPLLNCICLQAKNFCFDTKTDIDRTGKIPKLRFRDRESYAGNKTKEYDDIAMKYLSYVLFLLVACSSIYSLTYERHKSWYSWILSSLTSCVYMFGFIMMCPQLFINYKLKSVAHLPWRQMTYKFLNTIIDDLFAFVIKMPVLHRLSVFRDVCKGENPQLGLELFTFQIQMQEIYIQPQGLVRWVYPVDKKRINEFGFGGEEDQASTGAEAIAAKEEEKKTN</sequence>
<dbReference type="Pfam" id="PF05602">
    <property type="entry name" value="CLPTM1"/>
    <property type="match status" value="1"/>
</dbReference>
<accession>A0A438KIZ7</accession>
<evidence type="ECO:0000256" key="6">
    <source>
        <dbReference type="SAM" id="MobiDB-lite"/>
    </source>
</evidence>
<keyword evidence="5 7" id="KW-0472">Membrane</keyword>
<comment type="caution">
    <text evidence="8">The sequence shown here is derived from an EMBL/GenBank/DDBJ whole genome shotgun (WGS) entry which is preliminary data.</text>
</comment>
<evidence type="ECO:0000256" key="4">
    <source>
        <dbReference type="ARBA" id="ARBA00022989"/>
    </source>
</evidence>
<dbReference type="AlphaFoldDB" id="A0A438KIZ7"/>
<proteinExistence type="inferred from homology"/>
<feature type="transmembrane region" description="Helical" evidence="7">
    <location>
        <begin position="59"/>
        <end position="78"/>
    </location>
</feature>
<protein>
    <submittedName>
        <fullName evidence="8">Cleft lip and palate transmembrane protein 1</fullName>
    </submittedName>
</protein>
<keyword evidence="3 7" id="KW-0812">Transmembrane</keyword>